<keyword evidence="5 7" id="KW-1133">Transmembrane helix</keyword>
<dbReference type="GO" id="GO:0055085">
    <property type="term" value="P:transmembrane transport"/>
    <property type="evidence" value="ECO:0007669"/>
    <property type="project" value="InterPro"/>
</dbReference>
<reference evidence="9 10" key="1">
    <citation type="submission" date="2019-09" db="EMBL/GenBank/DDBJ databases">
        <title>Draft genome sequencing of Hungatella hathewayi 123Y-2.</title>
        <authorList>
            <person name="Lv Q."/>
            <person name="Li S."/>
        </authorList>
    </citation>
    <scope>NUCLEOTIDE SEQUENCE [LARGE SCALE GENOMIC DNA]</scope>
    <source>
        <strain evidence="9 10">123Y-2</strain>
    </source>
</reference>
<feature type="transmembrane region" description="Helical" evidence="7">
    <location>
        <begin position="273"/>
        <end position="290"/>
    </location>
</feature>
<dbReference type="InterPro" id="IPR035906">
    <property type="entry name" value="MetI-like_sf"/>
</dbReference>
<dbReference type="EMBL" id="WNME01000005">
    <property type="protein sequence ID" value="MUB63321.1"/>
    <property type="molecule type" value="Genomic_DNA"/>
</dbReference>
<feature type="transmembrane region" description="Helical" evidence="7">
    <location>
        <begin position="115"/>
        <end position="135"/>
    </location>
</feature>
<gene>
    <name evidence="9" type="ORF">GNE07_09635</name>
</gene>
<feature type="transmembrane region" description="Helical" evidence="7">
    <location>
        <begin position="21"/>
        <end position="45"/>
    </location>
</feature>
<evidence type="ECO:0000256" key="6">
    <source>
        <dbReference type="ARBA" id="ARBA00023136"/>
    </source>
</evidence>
<dbReference type="PROSITE" id="PS50928">
    <property type="entry name" value="ABC_TM1"/>
    <property type="match status" value="1"/>
</dbReference>
<keyword evidence="4 7" id="KW-0812">Transmembrane</keyword>
<feature type="transmembrane region" description="Helical" evidence="7">
    <location>
        <begin position="164"/>
        <end position="188"/>
    </location>
</feature>
<dbReference type="AlphaFoldDB" id="A0AAW9WDJ2"/>
<sequence length="300" mass="33769">MSSNSKKKALTMEGRQQRTAYLFIAVPCIYFLIFKIAPTVFSLYLSVTNWQLLSGKRDFIGLGNFIRIFQDETFLKAIRNTFYYIIITVPLMVIVSLGISLMLNGVRKGKGFFRTLIFIPYVTSAVAVAFIWKWMFMEQGGVINALLQTLGIANQPFLNSPNQAIYVVMSLLIWSKIGFNSIILLAGLTQISSSYYEAASIDGANKWQTFWSITLPQLKASLVYIIIMNTISTLQVFTQILNINAWGGPLKSTTSIVVEIYLEAFSKYNMGRASAMTVVLFAIILVITIFQMKVLNKEES</sequence>
<keyword evidence="2 7" id="KW-0813">Transport</keyword>
<evidence type="ECO:0000313" key="10">
    <source>
        <dbReference type="Proteomes" id="UP000434223"/>
    </source>
</evidence>
<comment type="similarity">
    <text evidence="7">Belongs to the binding-protein-dependent transport system permease family.</text>
</comment>
<evidence type="ECO:0000259" key="8">
    <source>
        <dbReference type="PROSITE" id="PS50928"/>
    </source>
</evidence>
<keyword evidence="6 7" id="KW-0472">Membrane</keyword>
<evidence type="ECO:0000256" key="4">
    <source>
        <dbReference type="ARBA" id="ARBA00022692"/>
    </source>
</evidence>
<dbReference type="CDD" id="cd06261">
    <property type="entry name" value="TM_PBP2"/>
    <property type="match status" value="1"/>
</dbReference>
<organism evidence="9 10">
    <name type="scientific">Hungatella hathewayi</name>
    <dbReference type="NCBI Taxonomy" id="154046"/>
    <lineage>
        <taxon>Bacteria</taxon>
        <taxon>Bacillati</taxon>
        <taxon>Bacillota</taxon>
        <taxon>Clostridia</taxon>
        <taxon>Lachnospirales</taxon>
        <taxon>Lachnospiraceae</taxon>
        <taxon>Hungatella</taxon>
    </lineage>
</organism>
<dbReference type="Pfam" id="PF00528">
    <property type="entry name" value="BPD_transp_1"/>
    <property type="match status" value="1"/>
</dbReference>
<keyword evidence="3" id="KW-1003">Cell membrane</keyword>
<accession>A0AAW9WDJ2</accession>
<protein>
    <submittedName>
        <fullName evidence="9">ABC transporter permease subunit</fullName>
    </submittedName>
</protein>
<dbReference type="GO" id="GO:0005886">
    <property type="term" value="C:plasma membrane"/>
    <property type="evidence" value="ECO:0007669"/>
    <property type="project" value="UniProtKB-SubCell"/>
</dbReference>
<feature type="transmembrane region" description="Helical" evidence="7">
    <location>
        <begin position="82"/>
        <end position="103"/>
    </location>
</feature>
<proteinExistence type="inferred from homology"/>
<name>A0AAW9WDJ2_9FIRM</name>
<evidence type="ECO:0000256" key="2">
    <source>
        <dbReference type="ARBA" id="ARBA00022448"/>
    </source>
</evidence>
<evidence type="ECO:0000256" key="1">
    <source>
        <dbReference type="ARBA" id="ARBA00004651"/>
    </source>
</evidence>
<feature type="transmembrane region" description="Helical" evidence="7">
    <location>
        <begin position="222"/>
        <end position="241"/>
    </location>
</feature>
<comment type="caution">
    <text evidence="9">The sequence shown here is derived from an EMBL/GenBank/DDBJ whole genome shotgun (WGS) entry which is preliminary data.</text>
</comment>
<dbReference type="PANTHER" id="PTHR30193">
    <property type="entry name" value="ABC TRANSPORTER PERMEASE PROTEIN"/>
    <property type="match status" value="1"/>
</dbReference>
<dbReference type="PANTHER" id="PTHR30193:SF37">
    <property type="entry name" value="INNER MEMBRANE ABC TRANSPORTER PERMEASE PROTEIN YCJO"/>
    <property type="match status" value="1"/>
</dbReference>
<evidence type="ECO:0000256" key="3">
    <source>
        <dbReference type="ARBA" id="ARBA00022475"/>
    </source>
</evidence>
<dbReference type="InterPro" id="IPR000515">
    <property type="entry name" value="MetI-like"/>
</dbReference>
<comment type="subcellular location">
    <subcellularLocation>
        <location evidence="1 7">Cell membrane</location>
        <topology evidence="1 7">Multi-pass membrane protein</topology>
    </subcellularLocation>
</comment>
<dbReference type="Proteomes" id="UP000434223">
    <property type="component" value="Unassembled WGS sequence"/>
</dbReference>
<dbReference type="RefSeq" id="WP_055651747.1">
    <property type="nucleotide sequence ID" value="NZ_CZAZ01000035.1"/>
</dbReference>
<evidence type="ECO:0000256" key="7">
    <source>
        <dbReference type="RuleBase" id="RU363032"/>
    </source>
</evidence>
<evidence type="ECO:0000256" key="5">
    <source>
        <dbReference type="ARBA" id="ARBA00022989"/>
    </source>
</evidence>
<evidence type="ECO:0000313" key="9">
    <source>
        <dbReference type="EMBL" id="MUB63321.1"/>
    </source>
</evidence>
<dbReference type="SUPFAM" id="SSF161098">
    <property type="entry name" value="MetI-like"/>
    <property type="match status" value="1"/>
</dbReference>
<feature type="domain" description="ABC transmembrane type-1" evidence="8">
    <location>
        <begin position="78"/>
        <end position="291"/>
    </location>
</feature>
<dbReference type="Gene3D" id="1.10.3720.10">
    <property type="entry name" value="MetI-like"/>
    <property type="match status" value="1"/>
</dbReference>
<dbReference type="InterPro" id="IPR051393">
    <property type="entry name" value="ABC_transporter_permease"/>
</dbReference>